<reference evidence="1" key="1">
    <citation type="submission" date="2022-10" db="EMBL/GenBank/DDBJ databases">
        <title>Genome Sequence of Xylaria curta.</title>
        <authorList>
            <person name="Buettner E."/>
        </authorList>
    </citation>
    <scope>NUCLEOTIDE SEQUENCE</scope>
    <source>
        <strain evidence="1">Babe10</strain>
    </source>
</reference>
<sequence length="693" mass="78505">MPKRSRQPRNVKRAPPLKDENHQNHLLALLDHCIKYKIKYDDTVSTYMEDVTGFKYDTKQWRTKVETIWDRWGRHGSKKQWIWHEGTQILSEMPNEQRQQIKQIQDEIELSSRRSRLRSASTKSSEYESPLSSLRSSPTDPYASAGLERQEEQGDTHILFLGLSGRPSPAKQPTLSFEISDTYASTEPEEDNKSSIRNEESQDSYTSQFRSIGVQHPDRGPDDLGPVSLLVAGEIERYNKLVAEKEATISGQKYRIFRLENELAAARKEYDKLLRRLDNPDDSPHNPKLLYSLQNTNLALSRQLQAIRAAHSNGLRIKSNNLGLTKSAICGNLDWLDDRIAKTCSVFGHSPLSAARPLSESSDRLQQLTLRVSGMSVQQLNGHAFSAGISDNQLMRSFISALVCELAFESSFPELLDSDSPLLRGYREQILVQGDCSGLESIDLLAHNLLFSGPYFESKLIPAKGQELSCEVAQLLAQWGCHATQSQAFSASGMPENELFQPIFERALTMKTQLLLSKTRYTLVFPAVGTEFNPATMRSQDWRYEDYSPHRSRPQLDAGEPPAPPEREGGLIKLCLFPALIERHVVNYRNFSAGDNESTTGAPARADNGHRRASGWPWDAGEWTSSTLRKHEGFEPMALYPLYTADFFDEKHNIVLGGSWATHPRIAGRKSFINWYQRNYPYAWVGARLVRDK</sequence>
<dbReference type="EMBL" id="JAPDGR010001808">
    <property type="protein sequence ID" value="KAJ2979433.1"/>
    <property type="molecule type" value="Genomic_DNA"/>
</dbReference>
<name>A0ACC1NKV5_9PEZI</name>
<proteinExistence type="predicted"/>
<organism evidence="1 2">
    <name type="scientific">Xylaria curta</name>
    <dbReference type="NCBI Taxonomy" id="42375"/>
    <lineage>
        <taxon>Eukaryota</taxon>
        <taxon>Fungi</taxon>
        <taxon>Dikarya</taxon>
        <taxon>Ascomycota</taxon>
        <taxon>Pezizomycotina</taxon>
        <taxon>Sordariomycetes</taxon>
        <taxon>Xylariomycetidae</taxon>
        <taxon>Xylariales</taxon>
        <taxon>Xylariaceae</taxon>
        <taxon>Xylaria</taxon>
    </lineage>
</organism>
<protein>
    <submittedName>
        <fullName evidence="1">Uncharacterized protein</fullName>
    </submittedName>
</protein>
<gene>
    <name evidence="1" type="ORF">NUW58_g7199</name>
</gene>
<keyword evidence="2" id="KW-1185">Reference proteome</keyword>
<comment type="caution">
    <text evidence="1">The sequence shown here is derived from an EMBL/GenBank/DDBJ whole genome shotgun (WGS) entry which is preliminary data.</text>
</comment>
<accession>A0ACC1NKV5</accession>
<dbReference type="Proteomes" id="UP001143856">
    <property type="component" value="Unassembled WGS sequence"/>
</dbReference>
<evidence type="ECO:0000313" key="1">
    <source>
        <dbReference type="EMBL" id="KAJ2979433.1"/>
    </source>
</evidence>
<evidence type="ECO:0000313" key="2">
    <source>
        <dbReference type="Proteomes" id="UP001143856"/>
    </source>
</evidence>